<dbReference type="AlphaFoldDB" id="A0A8H6ZEG6"/>
<dbReference type="PANTHER" id="PTHR46363">
    <property type="entry name" value="DEOXYRIBONUCLEASE TATDN2-RELATED"/>
    <property type="match status" value="1"/>
</dbReference>
<keyword evidence="1" id="KW-0378">Hydrolase</keyword>
<protein>
    <recommendedName>
        <fullName evidence="5">Metallo-dependent hydrolase</fullName>
    </recommendedName>
</protein>
<evidence type="ECO:0000313" key="3">
    <source>
        <dbReference type="EMBL" id="KAF7377483.1"/>
    </source>
</evidence>
<dbReference type="PANTHER" id="PTHR46363:SF1">
    <property type="entry name" value="DEOXYRIBONUCLEASE TATDN2-RELATED"/>
    <property type="match status" value="1"/>
</dbReference>
<dbReference type="Pfam" id="PF01026">
    <property type="entry name" value="TatD_DNase"/>
    <property type="match status" value="1"/>
</dbReference>
<feature type="transmembrane region" description="Helical" evidence="2">
    <location>
        <begin position="406"/>
        <end position="429"/>
    </location>
</feature>
<dbReference type="Proteomes" id="UP000623467">
    <property type="component" value="Unassembled WGS sequence"/>
</dbReference>
<keyword evidence="2" id="KW-0472">Membrane</keyword>
<evidence type="ECO:0000256" key="1">
    <source>
        <dbReference type="ARBA" id="ARBA00022801"/>
    </source>
</evidence>
<reference evidence="3" key="1">
    <citation type="submission" date="2020-05" db="EMBL/GenBank/DDBJ databases">
        <title>Mycena genomes resolve the evolution of fungal bioluminescence.</title>
        <authorList>
            <person name="Tsai I.J."/>
        </authorList>
    </citation>
    <scope>NUCLEOTIDE SEQUENCE</scope>
    <source>
        <strain evidence="3">160909Yilan</strain>
    </source>
</reference>
<evidence type="ECO:0000313" key="4">
    <source>
        <dbReference type="Proteomes" id="UP000623467"/>
    </source>
</evidence>
<dbReference type="SUPFAM" id="SSF51556">
    <property type="entry name" value="Metallo-dependent hydrolases"/>
    <property type="match status" value="1"/>
</dbReference>
<keyword evidence="2" id="KW-0812">Transmembrane</keyword>
<sequence length="432" mass="48925">MGKNNKKKPAPPPESLFHILHPASSSSSRAIVDTHTHLASTFEAYRAKYPAGRYETVYDFVKGLYAPVGVEAMVHVWCEAPVRPIWKEFADAVLVGEERAEKWGGVEYWFVMGVHPHEARLYDDAVEADMCVLSLLLLPRQLRDADAPNARSLEAMEPPALRRGRNRARLPLRQLPRPVQQVVFARQLRHAVRLGKPLTIHTRKADEDTERILKEEVPQGHKIHIHRFTDSPPSRNSSSIGSRICISGLQVRLPLLLPLSLPCSPFLRLCSPLFPGGHDSQLVMTSRRRTHSARIAAGPPDDRDRDTRCLHLRTARTRFDVLPRVHTGLLRVGGWMVRGRGARQRPRLPSRTTRPSSRGELQSHVLALPIGPTRVLVGFSSLFLLLFLFFCCIIHRRPQYVPVSVFTFHLCFCTLFFDSLVVLCSPAFYRPK</sequence>
<name>A0A8H6ZEG6_9AGAR</name>
<evidence type="ECO:0000256" key="2">
    <source>
        <dbReference type="SAM" id="Phobius"/>
    </source>
</evidence>
<evidence type="ECO:0008006" key="5">
    <source>
        <dbReference type="Google" id="ProtNLM"/>
    </source>
</evidence>
<dbReference type="InterPro" id="IPR018228">
    <property type="entry name" value="DNase_TatD-rel_CS"/>
</dbReference>
<dbReference type="OrthoDB" id="6079689at2759"/>
<dbReference type="EMBL" id="JACAZH010000001">
    <property type="protein sequence ID" value="KAF7377483.1"/>
    <property type="molecule type" value="Genomic_DNA"/>
</dbReference>
<dbReference type="GO" id="GO:0016788">
    <property type="term" value="F:hydrolase activity, acting on ester bonds"/>
    <property type="evidence" value="ECO:0007669"/>
    <property type="project" value="InterPro"/>
</dbReference>
<keyword evidence="2" id="KW-1133">Transmembrane helix</keyword>
<dbReference type="PROSITE" id="PS01090">
    <property type="entry name" value="TATD_2"/>
    <property type="match status" value="1"/>
</dbReference>
<organism evidence="3 4">
    <name type="scientific">Mycena sanguinolenta</name>
    <dbReference type="NCBI Taxonomy" id="230812"/>
    <lineage>
        <taxon>Eukaryota</taxon>
        <taxon>Fungi</taxon>
        <taxon>Dikarya</taxon>
        <taxon>Basidiomycota</taxon>
        <taxon>Agaricomycotina</taxon>
        <taxon>Agaricomycetes</taxon>
        <taxon>Agaricomycetidae</taxon>
        <taxon>Agaricales</taxon>
        <taxon>Marasmiineae</taxon>
        <taxon>Mycenaceae</taxon>
        <taxon>Mycena</taxon>
    </lineage>
</organism>
<feature type="transmembrane region" description="Helical" evidence="2">
    <location>
        <begin position="375"/>
        <end position="394"/>
    </location>
</feature>
<proteinExistence type="predicted"/>
<keyword evidence="4" id="KW-1185">Reference proteome</keyword>
<gene>
    <name evidence="3" type="ORF">MSAN_00170300</name>
</gene>
<dbReference type="InterPro" id="IPR001130">
    <property type="entry name" value="TatD-like"/>
</dbReference>
<dbReference type="Gene3D" id="3.20.20.140">
    <property type="entry name" value="Metal-dependent hydrolases"/>
    <property type="match status" value="1"/>
</dbReference>
<comment type="caution">
    <text evidence="3">The sequence shown here is derived from an EMBL/GenBank/DDBJ whole genome shotgun (WGS) entry which is preliminary data.</text>
</comment>
<accession>A0A8H6ZEG6</accession>
<dbReference type="InterPro" id="IPR032466">
    <property type="entry name" value="Metal_Hydrolase"/>
</dbReference>